<feature type="region of interest" description="Disordered" evidence="1">
    <location>
        <begin position="15"/>
        <end position="39"/>
    </location>
</feature>
<dbReference type="HOGENOM" id="CLU_2304959_0_0_6"/>
<dbReference type="AlphaFoldDB" id="Q5H6M4"/>
<gene>
    <name evidence="2" type="ordered locus">XOO0142</name>
</gene>
<evidence type="ECO:0000313" key="3">
    <source>
        <dbReference type="Proteomes" id="UP000006735"/>
    </source>
</evidence>
<dbReference type="EMBL" id="AE013598">
    <property type="protein sequence ID" value="AAW73396.1"/>
    <property type="molecule type" value="Genomic_DNA"/>
</dbReference>
<evidence type="ECO:0000313" key="2">
    <source>
        <dbReference type="EMBL" id="AAW73396.1"/>
    </source>
</evidence>
<name>Q5H6M4_XANOR</name>
<sequence>MSRVIVDTTVQEKAIAHPTDSRLHGGGAQEAGAAGQAPRHRLAADLCEARSRGLSRKAGRYCACAPVQAHAQGTATPTHDPGTRITRSATQAGPAGTVGA</sequence>
<feature type="region of interest" description="Disordered" evidence="1">
    <location>
        <begin position="70"/>
        <end position="100"/>
    </location>
</feature>
<protein>
    <submittedName>
        <fullName evidence="2">IS1478 transposase</fullName>
    </submittedName>
</protein>
<dbReference type="STRING" id="291331.XOO0142"/>
<keyword evidence="3" id="KW-1185">Reference proteome</keyword>
<dbReference type="Proteomes" id="UP000006735">
    <property type="component" value="Chromosome"/>
</dbReference>
<proteinExistence type="predicted"/>
<organism evidence="2 3">
    <name type="scientific">Xanthomonas oryzae pv. oryzae (strain KACC10331 / KXO85)</name>
    <dbReference type="NCBI Taxonomy" id="291331"/>
    <lineage>
        <taxon>Bacteria</taxon>
        <taxon>Pseudomonadati</taxon>
        <taxon>Pseudomonadota</taxon>
        <taxon>Gammaproteobacteria</taxon>
        <taxon>Lysobacterales</taxon>
        <taxon>Lysobacteraceae</taxon>
        <taxon>Xanthomonas</taxon>
    </lineage>
</organism>
<evidence type="ECO:0000256" key="1">
    <source>
        <dbReference type="SAM" id="MobiDB-lite"/>
    </source>
</evidence>
<reference evidence="2 3" key="1">
    <citation type="journal article" date="2005" name="Nucleic Acids Res.">
        <title>The genome sequence of Xanthomonas oryzae pathovar oryzae KACC10331, the bacterial blight pathogen of rice.</title>
        <authorList>
            <person name="Lee B.M."/>
            <person name="Park Y.J."/>
            <person name="Park D.S."/>
            <person name="Kang H.W."/>
            <person name="Kim J.G."/>
            <person name="Song E.S."/>
            <person name="Park I.C."/>
            <person name="Yoon U.H."/>
            <person name="Hahn J.H."/>
            <person name="Koo B.S."/>
            <person name="Lee G.B."/>
            <person name="Kim H."/>
            <person name="Park H.S."/>
            <person name="Yoon K.O."/>
            <person name="Kim J.H."/>
            <person name="Jung C.H."/>
            <person name="Koh N.H."/>
            <person name="Seo J.S."/>
            <person name="Go S.J."/>
        </authorList>
    </citation>
    <scope>NUCLEOTIDE SEQUENCE [LARGE SCALE GENOMIC DNA]</scope>
    <source>
        <strain evidence="3">KACC10331 / KXO85</strain>
    </source>
</reference>
<dbReference type="KEGG" id="xoo:XOO0142"/>
<accession>Q5H6M4</accession>